<evidence type="ECO:0000259" key="1">
    <source>
        <dbReference type="Pfam" id="PF00753"/>
    </source>
</evidence>
<dbReference type="SUPFAM" id="SSF56281">
    <property type="entry name" value="Metallo-hydrolase/oxidoreductase"/>
    <property type="match status" value="1"/>
</dbReference>
<dbReference type="InterPro" id="IPR001279">
    <property type="entry name" value="Metallo-B-lactamas"/>
</dbReference>
<gene>
    <name evidence="2" type="ORF">GXY80_04860</name>
</gene>
<dbReference type="PANTHER" id="PTHR13754:SF13">
    <property type="entry name" value="METALLO-BETA-LACTAMASE SUPERFAMILY PROTEIN (AFU_ORTHOLOGUE AFUA_3G07630)"/>
    <property type="match status" value="1"/>
</dbReference>
<feature type="domain" description="Metallo-beta-lactamase" evidence="1">
    <location>
        <begin position="81"/>
        <end position="115"/>
    </location>
</feature>
<reference evidence="2" key="2">
    <citation type="submission" date="2020-01" db="EMBL/GenBank/DDBJ databases">
        <authorList>
            <person name="Campanaro S."/>
        </authorList>
    </citation>
    <scope>NUCLEOTIDE SEQUENCE</scope>
    <source>
        <strain evidence="2">AS06rmzACSIP_7</strain>
    </source>
</reference>
<evidence type="ECO:0000313" key="3">
    <source>
        <dbReference type="Proteomes" id="UP000777265"/>
    </source>
</evidence>
<dbReference type="EMBL" id="JAAYEE010000081">
    <property type="protein sequence ID" value="NLW34799.1"/>
    <property type="molecule type" value="Genomic_DNA"/>
</dbReference>
<dbReference type="InterPro" id="IPR052926">
    <property type="entry name" value="Metallo-beta-lactamase_dom"/>
</dbReference>
<dbReference type="Gene3D" id="3.60.15.10">
    <property type="entry name" value="Ribonuclease Z/Hydroxyacylglutathione hydrolase-like"/>
    <property type="match status" value="1"/>
</dbReference>
<dbReference type="Proteomes" id="UP000777265">
    <property type="component" value="Unassembled WGS sequence"/>
</dbReference>
<sequence>MTPSIRKTTEVDRLVITVVTDNYYDSLRPDTEISTTYRSKPGSVIHAEHGLSYHVEVETNGAATGLFFDFGMDPVGMARNIDVLGIDAGRISALALSHGHFDHWGGLTGFLKRHGSLIPKGIPLYVGSEAFARRFSLRPNNEKPQDIGALDKTELEKLGIVEIVETKEAREIVPGGCLTGPIPRVTEYEKNNPNLLIMKGDRLVQDSFDGELAMVFAVKGRGLVILSGCAHVGIVNIVKHALAMTGISRIHAIIGGFHLVNARKDVVDRSIENIRSFAPDYIVPAHCTGFETVVRFAREMPDQFILNTAGTRYSFGAGEG</sequence>
<protein>
    <submittedName>
        <fullName evidence="2">MBL fold metallo-hydrolase</fullName>
    </submittedName>
</protein>
<dbReference type="GO" id="GO:0016740">
    <property type="term" value="F:transferase activity"/>
    <property type="evidence" value="ECO:0007669"/>
    <property type="project" value="TreeGrafter"/>
</dbReference>
<evidence type="ECO:0000313" key="2">
    <source>
        <dbReference type="EMBL" id="NLW34799.1"/>
    </source>
</evidence>
<dbReference type="InterPro" id="IPR036866">
    <property type="entry name" value="RibonucZ/Hydroxyglut_hydro"/>
</dbReference>
<dbReference type="InterPro" id="IPR041712">
    <property type="entry name" value="DHPS-like_MBL-fold"/>
</dbReference>
<organism evidence="2 3">
    <name type="scientific">Syntrophorhabdus aromaticivorans</name>
    <dbReference type="NCBI Taxonomy" id="328301"/>
    <lineage>
        <taxon>Bacteria</taxon>
        <taxon>Pseudomonadati</taxon>
        <taxon>Thermodesulfobacteriota</taxon>
        <taxon>Syntrophorhabdia</taxon>
        <taxon>Syntrophorhabdales</taxon>
        <taxon>Syntrophorhabdaceae</taxon>
        <taxon>Syntrophorhabdus</taxon>
    </lineage>
</organism>
<proteinExistence type="predicted"/>
<dbReference type="Pfam" id="PF00753">
    <property type="entry name" value="Lactamase_B"/>
    <property type="match status" value="1"/>
</dbReference>
<dbReference type="AlphaFoldDB" id="A0A971M341"/>
<dbReference type="PANTHER" id="PTHR13754">
    <property type="entry name" value="METALLO-BETA-LACTAMASE SUPERFAMILY PROTEIN"/>
    <property type="match status" value="1"/>
</dbReference>
<comment type="caution">
    <text evidence="2">The sequence shown here is derived from an EMBL/GenBank/DDBJ whole genome shotgun (WGS) entry which is preliminary data.</text>
</comment>
<reference evidence="2" key="1">
    <citation type="journal article" date="2020" name="Biotechnol. Biofuels">
        <title>New insights from the biogas microbiome by comprehensive genome-resolved metagenomics of nearly 1600 species originating from multiple anaerobic digesters.</title>
        <authorList>
            <person name="Campanaro S."/>
            <person name="Treu L."/>
            <person name="Rodriguez-R L.M."/>
            <person name="Kovalovszki A."/>
            <person name="Ziels R.M."/>
            <person name="Maus I."/>
            <person name="Zhu X."/>
            <person name="Kougias P.G."/>
            <person name="Basile A."/>
            <person name="Luo G."/>
            <person name="Schluter A."/>
            <person name="Konstantinidis K.T."/>
            <person name="Angelidaki I."/>
        </authorList>
    </citation>
    <scope>NUCLEOTIDE SEQUENCE</scope>
    <source>
        <strain evidence="2">AS06rmzACSIP_7</strain>
    </source>
</reference>
<dbReference type="CDD" id="cd07713">
    <property type="entry name" value="DHPS-like_MBL-fold"/>
    <property type="match status" value="1"/>
</dbReference>
<accession>A0A971M341</accession>
<name>A0A971M341_9BACT</name>